<keyword evidence="2" id="KW-0255">Endonuclease</keyword>
<proteinExistence type="predicted"/>
<sequence length="150" mass="17205">MARLTTIKPMISRIAPRMTAAAATYSPDTRGDWSKLYDMRAWRGEPHGLRWQTLLRDHFTCQMCGKVEASTKRLIGDHLVPHKGDIRLFLDPDNVWCLCASCHDVECQTIEAMLFDGDEVRSAKISRRVVGFDGVARTPKCRWVDQRWKA</sequence>
<protein>
    <submittedName>
        <fullName evidence="2">HNH endonuclease</fullName>
    </submittedName>
</protein>
<dbReference type="InterPro" id="IPR003615">
    <property type="entry name" value="HNH_nuc"/>
</dbReference>
<dbReference type="Proteomes" id="UP000285710">
    <property type="component" value="Unassembled WGS sequence"/>
</dbReference>
<organism evidence="2 3">
    <name type="scientific">Paenirhodobacter populi</name>
    <dbReference type="NCBI Taxonomy" id="2306993"/>
    <lineage>
        <taxon>Bacteria</taxon>
        <taxon>Pseudomonadati</taxon>
        <taxon>Pseudomonadota</taxon>
        <taxon>Alphaproteobacteria</taxon>
        <taxon>Rhodobacterales</taxon>
        <taxon>Rhodobacter group</taxon>
        <taxon>Paenirhodobacter</taxon>
    </lineage>
</organism>
<comment type="caution">
    <text evidence="2">The sequence shown here is derived from an EMBL/GenBank/DDBJ whole genome shotgun (WGS) entry which is preliminary data.</text>
</comment>
<accession>A0A443IQ34</accession>
<reference evidence="2 3" key="1">
    <citation type="submission" date="2019-01" db="EMBL/GenBank/DDBJ databases">
        <title>Sinorhodobacter populi sp. nov. isolated from the symptomatic bark tissue of Populus euramericana canker.</title>
        <authorList>
            <person name="Xu G."/>
        </authorList>
    </citation>
    <scope>NUCLEOTIDE SEQUENCE [LARGE SCALE GENOMIC DNA]</scope>
    <source>
        <strain evidence="2 3">2D-5</strain>
    </source>
</reference>
<dbReference type="CDD" id="cd00085">
    <property type="entry name" value="HNHc"/>
    <property type="match status" value="1"/>
</dbReference>
<dbReference type="EMBL" id="SAUW01000017">
    <property type="protein sequence ID" value="RWR08476.1"/>
    <property type="molecule type" value="Genomic_DNA"/>
</dbReference>
<evidence type="ECO:0000313" key="3">
    <source>
        <dbReference type="Proteomes" id="UP000285710"/>
    </source>
</evidence>
<keyword evidence="2" id="KW-0378">Hydrolase</keyword>
<dbReference type="GO" id="GO:0008270">
    <property type="term" value="F:zinc ion binding"/>
    <property type="evidence" value="ECO:0007669"/>
    <property type="project" value="InterPro"/>
</dbReference>
<dbReference type="SMART" id="SM00507">
    <property type="entry name" value="HNHc"/>
    <property type="match status" value="1"/>
</dbReference>
<dbReference type="GO" id="GO:0004519">
    <property type="term" value="F:endonuclease activity"/>
    <property type="evidence" value="ECO:0007669"/>
    <property type="project" value="UniProtKB-KW"/>
</dbReference>
<dbReference type="Pfam" id="PF01844">
    <property type="entry name" value="HNH"/>
    <property type="match status" value="1"/>
</dbReference>
<keyword evidence="3" id="KW-1185">Reference proteome</keyword>
<dbReference type="RefSeq" id="WP_128270337.1">
    <property type="nucleotide sequence ID" value="NZ_SAUW01000017.1"/>
</dbReference>
<keyword evidence="2" id="KW-0540">Nuclease</keyword>
<evidence type="ECO:0000313" key="2">
    <source>
        <dbReference type="EMBL" id="RWR08476.1"/>
    </source>
</evidence>
<name>A0A443IQ34_9RHOB</name>
<feature type="domain" description="HNH nuclease" evidence="1">
    <location>
        <begin position="49"/>
        <end position="104"/>
    </location>
</feature>
<dbReference type="Gene3D" id="1.10.30.50">
    <property type="match status" value="1"/>
</dbReference>
<reference evidence="2 3" key="2">
    <citation type="submission" date="2019-01" db="EMBL/GenBank/DDBJ databases">
        <authorList>
            <person name="Li Y."/>
        </authorList>
    </citation>
    <scope>NUCLEOTIDE SEQUENCE [LARGE SCALE GENOMIC DNA]</scope>
    <source>
        <strain evidence="2 3">2D-5</strain>
    </source>
</reference>
<dbReference type="GO" id="GO:0003676">
    <property type="term" value="F:nucleic acid binding"/>
    <property type="evidence" value="ECO:0007669"/>
    <property type="project" value="InterPro"/>
</dbReference>
<gene>
    <name evidence="2" type="ORF">D2T33_15380</name>
</gene>
<dbReference type="InterPro" id="IPR002711">
    <property type="entry name" value="HNH"/>
</dbReference>
<dbReference type="AlphaFoldDB" id="A0A443IQ34"/>
<evidence type="ECO:0000259" key="1">
    <source>
        <dbReference type="SMART" id="SM00507"/>
    </source>
</evidence>